<keyword evidence="2" id="KW-1185">Reference proteome</keyword>
<protein>
    <submittedName>
        <fullName evidence="1">Uncharacterized protein</fullName>
    </submittedName>
</protein>
<dbReference type="HOGENOM" id="CLU_1726646_0_0_1"/>
<organism evidence="1 2">
    <name type="scientific">Laccaria amethystina LaAM-08-1</name>
    <dbReference type="NCBI Taxonomy" id="1095629"/>
    <lineage>
        <taxon>Eukaryota</taxon>
        <taxon>Fungi</taxon>
        <taxon>Dikarya</taxon>
        <taxon>Basidiomycota</taxon>
        <taxon>Agaricomycotina</taxon>
        <taxon>Agaricomycetes</taxon>
        <taxon>Agaricomycetidae</taxon>
        <taxon>Agaricales</taxon>
        <taxon>Agaricineae</taxon>
        <taxon>Hydnangiaceae</taxon>
        <taxon>Laccaria</taxon>
    </lineage>
</organism>
<reference evidence="2" key="2">
    <citation type="submission" date="2015-01" db="EMBL/GenBank/DDBJ databases">
        <title>Evolutionary Origins and Diversification of the Mycorrhizal Mutualists.</title>
        <authorList>
            <consortium name="DOE Joint Genome Institute"/>
            <consortium name="Mycorrhizal Genomics Consortium"/>
            <person name="Kohler A."/>
            <person name="Kuo A."/>
            <person name="Nagy L.G."/>
            <person name="Floudas D."/>
            <person name="Copeland A."/>
            <person name="Barry K.W."/>
            <person name="Cichocki N."/>
            <person name="Veneault-Fourrey C."/>
            <person name="LaButti K."/>
            <person name="Lindquist E.A."/>
            <person name="Lipzen A."/>
            <person name="Lundell T."/>
            <person name="Morin E."/>
            <person name="Murat C."/>
            <person name="Riley R."/>
            <person name="Ohm R."/>
            <person name="Sun H."/>
            <person name="Tunlid A."/>
            <person name="Henrissat B."/>
            <person name="Grigoriev I.V."/>
            <person name="Hibbett D.S."/>
            <person name="Martin F."/>
        </authorList>
    </citation>
    <scope>NUCLEOTIDE SEQUENCE [LARGE SCALE GENOMIC DNA]</scope>
    <source>
        <strain evidence="2">LaAM-08-1</strain>
    </source>
</reference>
<evidence type="ECO:0000313" key="1">
    <source>
        <dbReference type="EMBL" id="KIK04765.1"/>
    </source>
</evidence>
<dbReference type="AlphaFoldDB" id="A0A0C9WY91"/>
<accession>A0A0C9WY91</accession>
<reference evidence="1 2" key="1">
    <citation type="submission" date="2014-04" db="EMBL/GenBank/DDBJ databases">
        <authorList>
            <consortium name="DOE Joint Genome Institute"/>
            <person name="Kuo A."/>
            <person name="Kohler A."/>
            <person name="Nagy L.G."/>
            <person name="Floudas D."/>
            <person name="Copeland A."/>
            <person name="Barry K.W."/>
            <person name="Cichocki N."/>
            <person name="Veneault-Fourrey C."/>
            <person name="LaButti K."/>
            <person name="Lindquist E.A."/>
            <person name="Lipzen A."/>
            <person name="Lundell T."/>
            <person name="Morin E."/>
            <person name="Murat C."/>
            <person name="Sun H."/>
            <person name="Tunlid A."/>
            <person name="Henrissat B."/>
            <person name="Grigoriev I.V."/>
            <person name="Hibbett D.S."/>
            <person name="Martin F."/>
            <person name="Nordberg H.P."/>
            <person name="Cantor M.N."/>
            <person name="Hua S.X."/>
        </authorList>
    </citation>
    <scope>NUCLEOTIDE SEQUENCE [LARGE SCALE GENOMIC DNA]</scope>
    <source>
        <strain evidence="1 2">LaAM-08-1</strain>
    </source>
</reference>
<evidence type="ECO:0000313" key="2">
    <source>
        <dbReference type="Proteomes" id="UP000054477"/>
    </source>
</evidence>
<feature type="non-terminal residue" evidence="1">
    <location>
        <position position="152"/>
    </location>
</feature>
<name>A0A0C9WY91_9AGAR</name>
<dbReference type="Proteomes" id="UP000054477">
    <property type="component" value="Unassembled WGS sequence"/>
</dbReference>
<dbReference type="OrthoDB" id="10418507at2759"/>
<gene>
    <name evidence="1" type="ORF">K443DRAFT_92355</name>
</gene>
<proteinExistence type="predicted"/>
<dbReference type="EMBL" id="KN838566">
    <property type="protein sequence ID" value="KIK04765.1"/>
    <property type="molecule type" value="Genomic_DNA"/>
</dbReference>
<sequence>HFAPPSRSQAFRGLVYLALADVSVNASAQVELRNTPVLYSASHGIIHEVLEAVGDNLPDFKLAAHLHKVGYSAKSLQLWPLEVAHANLPITECLRMTGGVDAHRCPFPEKSALNVFTEAVGASPAGKDRQGILPSINDLHINVIAITQGRGV</sequence>